<name>A0AAD4TTT6_OVIAM</name>
<organism evidence="2 3">
    <name type="scientific">Ovis ammon polii</name>
    <dbReference type="NCBI Taxonomy" id="230172"/>
    <lineage>
        <taxon>Eukaryota</taxon>
        <taxon>Metazoa</taxon>
        <taxon>Chordata</taxon>
        <taxon>Craniata</taxon>
        <taxon>Vertebrata</taxon>
        <taxon>Euteleostomi</taxon>
        <taxon>Mammalia</taxon>
        <taxon>Eutheria</taxon>
        <taxon>Laurasiatheria</taxon>
        <taxon>Artiodactyla</taxon>
        <taxon>Ruminantia</taxon>
        <taxon>Pecora</taxon>
        <taxon>Bovidae</taxon>
        <taxon>Caprinae</taxon>
        <taxon>Ovis</taxon>
    </lineage>
</organism>
<evidence type="ECO:0000256" key="1">
    <source>
        <dbReference type="SAM" id="MobiDB-lite"/>
    </source>
</evidence>
<dbReference type="EMBL" id="JAKZEL010000022">
    <property type="protein sequence ID" value="KAI4532230.1"/>
    <property type="molecule type" value="Genomic_DNA"/>
</dbReference>
<dbReference type="AlphaFoldDB" id="A0AAD4TTT6"/>
<gene>
    <name evidence="2" type="ORF">MG293_017495</name>
</gene>
<accession>A0AAD4TTT6</accession>
<evidence type="ECO:0000313" key="2">
    <source>
        <dbReference type="EMBL" id="KAI4532230.1"/>
    </source>
</evidence>
<evidence type="ECO:0000313" key="3">
    <source>
        <dbReference type="Proteomes" id="UP001214576"/>
    </source>
</evidence>
<comment type="caution">
    <text evidence="2">The sequence shown here is derived from an EMBL/GenBank/DDBJ whole genome shotgun (WGS) entry which is preliminary data.</text>
</comment>
<feature type="compositionally biased region" description="Polar residues" evidence="1">
    <location>
        <begin position="122"/>
        <end position="136"/>
    </location>
</feature>
<sequence length="136" mass="15088">MCRVSVVKAMNEKKDDFEWKDDYHKSSTKVGTDRTLTKAASRHVLKQREIRLAGMSDSCGALAFITQPLLLELVCDGTEPKIMNSGRFLLETQYLTRDRIQGTSPTVPPLNKPNIGHRQALSVGTQRCGTLSPTSP</sequence>
<proteinExistence type="predicted"/>
<keyword evidence="3" id="KW-1185">Reference proteome</keyword>
<protein>
    <submittedName>
        <fullName evidence="2">Uncharacterized protein</fullName>
    </submittedName>
</protein>
<feature type="region of interest" description="Disordered" evidence="1">
    <location>
        <begin position="101"/>
        <end position="136"/>
    </location>
</feature>
<reference evidence="2" key="1">
    <citation type="submission" date="2022-03" db="EMBL/GenBank/DDBJ databases">
        <title>Genomic analyses of argali, domestic sheep and their hybrids provide insights into chromosomal evolution, heterosis and genetic basis of agronomic traits.</title>
        <authorList>
            <person name="Li M."/>
        </authorList>
    </citation>
    <scope>NUCLEOTIDE SEQUENCE</scope>
    <source>
        <strain evidence="2">CAU-MHL-2022a</strain>
        <tissue evidence="2">Skin</tissue>
    </source>
</reference>
<dbReference type="Proteomes" id="UP001214576">
    <property type="component" value="Unassembled WGS sequence"/>
</dbReference>